<sequence>MNGWAPKLRRSLAAGILGVCAALLLMPPGQGSADTNNYIYTYSCKRKLSDSYETVRVKVAIPRTVRVGEQLALTWTLSDSKLLSPADFKTGSKVSVTGTADVDGLWQGQLNSVGTKDQGELKREQSSLALPTGVSGSVATTKEGKLTVTPRDLVVDLTPPVSQDLINDTETLPIEYTGAWHYSDKADPARSGDHLQDVHWTTAADGKVAVKFTGTGIEYLTERYIDMGEVEVRLDRDSSRPWPKPDASKDENGKPAETRISKKVLWSIHDLPYGEHTLWVINGQDGKYMLVDAFNIITDQLSSPPEYLRTTCTPTETPDPVTVDVVAAAPSDENDGNQHISDGDDSARGVIVLSGGGSGHGAPTETASPTPKASKTSKARSTPQVRVTPRGGAHTGEAPEQDPRPGAFIAYGSVLLLGSVAGGLVLRRRRGRAG</sequence>
<evidence type="ECO:0000256" key="3">
    <source>
        <dbReference type="SAM" id="SignalP"/>
    </source>
</evidence>
<dbReference type="EMBL" id="JBHTCG010000054">
    <property type="protein sequence ID" value="MFC7388166.1"/>
    <property type="molecule type" value="Genomic_DNA"/>
</dbReference>
<keyword evidence="2" id="KW-0812">Transmembrane</keyword>
<reference evidence="5" key="1">
    <citation type="journal article" date="2019" name="Int. J. Syst. Evol. Microbiol.">
        <title>The Global Catalogue of Microorganisms (GCM) 10K type strain sequencing project: providing services to taxonomists for standard genome sequencing and annotation.</title>
        <authorList>
            <consortium name="The Broad Institute Genomics Platform"/>
            <consortium name="The Broad Institute Genome Sequencing Center for Infectious Disease"/>
            <person name="Wu L."/>
            <person name="Ma J."/>
        </authorList>
    </citation>
    <scope>NUCLEOTIDE SEQUENCE [LARGE SCALE GENOMIC DNA]</scope>
    <source>
        <strain evidence="5">CECT 7649</strain>
    </source>
</reference>
<keyword evidence="3" id="KW-0732">Signal</keyword>
<organism evidence="4 5">
    <name type="scientific">Sphaerisporangium rhizosphaerae</name>
    <dbReference type="NCBI Taxonomy" id="2269375"/>
    <lineage>
        <taxon>Bacteria</taxon>
        <taxon>Bacillati</taxon>
        <taxon>Actinomycetota</taxon>
        <taxon>Actinomycetes</taxon>
        <taxon>Streptosporangiales</taxon>
        <taxon>Streptosporangiaceae</taxon>
        <taxon>Sphaerisporangium</taxon>
    </lineage>
</organism>
<dbReference type="RefSeq" id="WP_380832173.1">
    <property type="nucleotide sequence ID" value="NZ_JBHTCG010000054.1"/>
</dbReference>
<feature type="compositionally biased region" description="Polar residues" evidence="1">
    <location>
        <begin position="365"/>
        <end position="385"/>
    </location>
</feature>
<keyword evidence="5" id="KW-1185">Reference proteome</keyword>
<keyword evidence="2" id="KW-1133">Transmembrane helix</keyword>
<feature type="region of interest" description="Disordered" evidence="1">
    <location>
        <begin position="330"/>
        <end position="405"/>
    </location>
</feature>
<comment type="caution">
    <text evidence="4">The sequence shown here is derived from an EMBL/GenBank/DDBJ whole genome shotgun (WGS) entry which is preliminary data.</text>
</comment>
<protein>
    <submittedName>
        <fullName evidence="4">Uncharacterized protein</fullName>
    </submittedName>
</protein>
<feature type="region of interest" description="Disordered" evidence="1">
    <location>
        <begin position="234"/>
        <end position="256"/>
    </location>
</feature>
<dbReference type="Proteomes" id="UP001596496">
    <property type="component" value="Unassembled WGS sequence"/>
</dbReference>
<feature type="chain" id="PRO_5045103561" evidence="3">
    <location>
        <begin position="34"/>
        <end position="434"/>
    </location>
</feature>
<evidence type="ECO:0000256" key="2">
    <source>
        <dbReference type="SAM" id="Phobius"/>
    </source>
</evidence>
<feature type="compositionally biased region" description="Basic and acidic residues" evidence="1">
    <location>
        <begin position="246"/>
        <end position="256"/>
    </location>
</feature>
<accession>A0ABW2PF49</accession>
<dbReference type="Gene3D" id="2.60.120.260">
    <property type="entry name" value="Galactose-binding domain-like"/>
    <property type="match status" value="1"/>
</dbReference>
<keyword evidence="2" id="KW-0472">Membrane</keyword>
<gene>
    <name evidence="4" type="ORF">ACFQSB_38575</name>
</gene>
<feature type="signal peptide" evidence="3">
    <location>
        <begin position="1"/>
        <end position="33"/>
    </location>
</feature>
<feature type="transmembrane region" description="Helical" evidence="2">
    <location>
        <begin position="408"/>
        <end position="426"/>
    </location>
</feature>
<evidence type="ECO:0000256" key="1">
    <source>
        <dbReference type="SAM" id="MobiDB-lite"/>
    </source>
</evidence>
<evidence type="ECO:0000313" key="4">
    <source>
        <dbReference type="EMBL" id="MFC7388166.1"/>
    </source>
</evidence>
<name>A0ABW2PF49_9ACTN</name>
<evidence type="ECO:0000313" key="5">
    <source>
        <dbReference type="Proteomes" id="UP001596496"/>
    </source>
</evidence>
<proteinExistence type="predicted"/>